<evidence type="ECO:0008006" key="4">
    <source>
        <dbReference type="Google" id="ProtNLM"/>
    </source>
</evidence>
<protein>
    <recommendedName>
        <fullName evidence="4">Transmembrane protein</fullName>
    </recommendedName>
</protein>
<evidence type="ECO:0000313" key="2">
    <source>
        <dbReference type="EMBL" id="KRG58552.1"/>
    </source>
</evidence>
<accession>A0ABR5NL19</accession>
<dbReference type="RefSeq" id="WP_055772891.1">
    <property type="nucleotide sequence ID" value="NZ_LDJG01000008.1"/>
</dbReference>
<gene>
    <name evidence="2" type="ORF">ABB22_06865</name>
</gene>
<keyword evidence="1" id="KW-0812">Transmembrane</keyword>
<dbReference type="EMBL" id="LDJG01000008">
    <property type="protein sequence ID" value="KRG58552.1"/>
    <property type="molecule type" value="Genomic_DNA"/>
</dbReference>
<proteinExistence type="predicted"/>
<comment type="caution">
    <text evidence="2">The sequence shown here is derived from an EMBL/GenBank/DDBJ whole genome shotgun (WGS) entry which is preliminary data.</text>
</comment>
<keyword evidence="1" id="KW-1133">Transmembrane helix</keyword>
<dbReference type="Proteomes" id="UP000050902">
    <property type="component" value="Unassembled WGS sequence"/>
</dbReference>
<feature type="transmembrane region" description="Helical" evidence="1">
    <location>
        <begin position="12"/>
        <end position="37"/>
    </location>
</feature>
<sequence>MFKFRLDGANIYVKSGLLFLAIAVVAFASTLFLRPAAESTRFLLIWLTFGSFLGGVTLYFIGRVIHIANRRDAA</sequence>
<keyword evidence="1" id="KW-0472">Membrane</keyword>
<evidence type="ECO:0000256" key="1">
    <source>
        <dbReference type="SAM" id="Phobius"/>
    </source>
</evidence>
<name>A0ABR5NL19_9GAMM</name>
<evidence type="ECO:0000313" key="3">
    <source>
        <dbReference type="Proteomes" id="UP000050902"/>
    </source>
</evidence>
<keyword evidence="3" id="KW-1185">Reference proteome</keyword>
<reference evidence="2 3" key="1">
    <citation type="submission" date="2015-05" db="EMBL/GenBank/DDBJ databases">
        <title>Genome sequencing and analysis of members of genus Stenotrophomonas.</title>
        <authorList>
            <person name="Patil P.P."/>
            <person name="Midha S."/>
            <person name="Patil P.B."/>
        </authorList>
    </citation>
    <scope>NUCLEOTIDE SEQUENCE [LARGE SCALE GENOMIC DNA]</scope>
    <source>
        <strain evidence="2 3">DSM 12575</strain>
    </source>
</reference>
<feature type="transmembrane region" description="Helical" evidence="1">
    <location>
        <begin position="43"/>
        <end position="61"/>
    </location>
</feature>
<organism evidence="2 3">
    <name type="scientific">Stenotrophomonas nitritireducens</name>
    <dbReference type="NCBI Taxonomy" id="83617"/>
    <lineage>
        <taxon>Bacteria</taxon>
        <taxon>Pseudomonadati</taxon>
        <taxon>Pseudomonadota</taxon>
        <taxon>Gammaproteobacteria</taxon>
        <taxon>Lysobacterales</taxon>
        <taxon>Lysobacteraceae</taxon>
        <taxon>Stenotrophomonas</taxon>
    </lineage>
</organism>